<reference evidence="2" key="1">
    <citation type="submission" date="2023-06" db="EMBL/GenBank/DDBJ databases">
        <title>Genome-scale phylogeny and comparative genomics of the fungal order Sordariales.</title>
        <authorList>
            <consortium name="Lawrence Berkeley National Laboratory"/>
            <person name="Hensen N."/>
            <person name="Bonometti L."/>
            <person name="Westerberg I."/>
            <person name="Brannstrom I.O."/>
            <person name="Guillou S."/>
            <person name="Cros-Aarteil S."/>
            <person name="Calhoun S."/>
            <person name="Haridas S."/>
            <person name="Kuo A."/>
            <person name="Mondo S."/>
            <person name="Pangilinan J."/>
            <person name="Riley R."/>
            <person name="Labutti K."/>
            <person name="Andreopoulos B."/>
            <person name="Lipzen A."/>
            <person name="Chen C."/>
            <person name="Yanf M."/>
            <person name="Daum C."/>
            <person name="Ng V."/>
            <person name="Clum A."/>
            <person name="Steindorff A."/>
            <person name="Ohm R."/>
            <person name="Martin F."/>
            <person name="Silar P."/>
            <person name="Natvig D."/>
            <person name="Lalanne C."/>
            <person name="Gautier V."/>
            <person name="Ament-Velasquez S.L."/>
            <person name="Kruys A."/>
            <person name="Hutchinson M.I."/>
            <person name="Powell A.J."/>
            <person name="Barry K."/>
            <person name="Miller A.N."/>
            <person name="Grigoriev I.V."/>
            <person name="Debuchy R."/>
            <person name="Gladieux P."/>
            <person name="Thoren M.H."/>
            <person name="Johannesson H."/>
        </authorList>
    </citation>
    <scope>NUCLEOTIDE SEQUENCE</scope>
    <source>
        <strain evidence="2">CBS 606.72</strain>
    </source>
</reference>
<evidence type="ECO:0000313" key="3">
    <source>
        <dbReference type="Proteomes" id="UP001175000"/>
    </source>
</evidence>
<proteinExistence type="predicted"/>
<dbReference type="Proteomes" id="UP001175000">
    <property type="component" value="Unassembled WGS sequence"/>
</dbReference>
<organism evidence="2 3">
    <name type="scientific">Immersiella caudata</name>
    <dbReference type="NCBI Taxonomy" id="314043"/>
    <lineage>
        <taxon>Eukaryota</taxon>
        <taxon>Fungi</taxon>
        <taxon>Dikarya</taxon>
        <taxon>Ascomycota</taxon>
        <taxon>Pezizomycotina</taxon>
        <taxon>Sordariomycetes</taxon>
        <taxon>Sordariomycetidae</taxon>
        <taxon>Sordariales</taxon>
        <taxon>Lasiosphaeriaceae</taxon>
        <taxon>Immersiella</taxon>
    </lineage>
</organism>
<comment type="caution">
    <text evidence="2">The sequence shown here is derived from an EMBL/GenBank/DDBJ whole genome shotgun (WGS) entry which is preliminary data.</text>
</comment>
<feature type="compositionally biased region" description="Basic and acidic residues" evidence="1">
    <location>
        <begin position="33"/>
        <end position="46"/>
    </location>
</feature>
<keyword evidence="3" id="KW-1185">Reference proteome</keyword>
<gene>
    <name evidence="2" type="ORF">B0T14DRAFT_524222</name>
</gene>
<protein>
    <submittedName>
        <fullName evidence="2">Uncharacterized protein</fullName>
    </submittedName>
</protein>
<name>A0AA39WKD5_9PEZI</name>
<evidence type="ECO:0000313" key="2">
    <source>
        <dbReference type="EMBL" id="KAK0617023.1"/>
    </source>
</evidence>
<feature type="region of interest" description="Disordered" evidence="1">
    <location>
        <begin position="1"/>
        <end position="74"/>
    </location>
</feature>
<evidence type="ECO:0000256" key="1">
    <source>
        <dbReference type="SAM" id="MobiDB-lite"/>
    </source>
</evidence>
<accession>A0AA39WKD5</accession>
<dbReference type="EMBL" id="JAULSU010000005">
    <property type="protein sequence ID" value="KAK0617023.1"/>
    <property type="molecule type" value="Genomic_DNA"/>
</dbReference>
<dbReference type="AlphaFoldDB" id="A0AA39WKD5"/>
<sequence length="74" mass="8103">MPEPVERGQSPPPERSSGKQMHDPPASGTGTDDASHKEDVNKKQLENLESNPKGPLEDEVTRKFAKNTKMESSS</sequence>